<dbReference type="PANTHER" id="PTHR11895">
    <property type="entry name" value="TRANSAMIDASE"/>
    <property type="match status" value="1"/>
</dbReference>
<dbReference type="GO" id="GO:0003824">
    <property type="term" value="F:catalytic activity"/>
    <property type="evidence" value="ECO:0007669"/>
    <property type="project" value="InterPro"/>
</dbReference>
<dbReference type="InterPro" id="IPR000120">
    <property type="entry name" value="Amidase"/>
</dbReference>
<dbReference type="PROSITE" id="PS00571">
    <property type="entry name" value="AMIDASES"/>
    <property type="match status" value="1"/>
</dbReference>
<sequence>RTSAAALDERISKGEVPGPLAGVPIGIKDLVATKDLTTAMGSALYRNFLPEEDDIVVERLKADDAIIVGKTNVPEFGYSGAGHNPVFETSRNPWKLEFTPGGSSSGSAASVACGVTPFAIGSDGGGSVRIPAALCGLYGMKASMGRVPLYPGCRDERYPGISSWETLEHIGPISRTTSDAALMLATISGPDMRDRHSLPKADFDWLKVLEGDLKGLKVAYSEDWGYANVEPSVREICREAVKVFEEDLGCYVEETSPGWDNPLLTFWSLVAENSDLAGMRAWLPNHADEMSPHLVDFLMRPWSAEDLTNANKARQALCNKMARFMRGYDLLLTPTLAISGFPVHMQGPEVIDGKMVS</sequence>
<dbReference type="EMBL" id="UINC01105761">
    <property type="protein sequence ID" value="SVC69945.1"/>
    <property type="molecule type" value="Genomic_DNA"/>
</dbReference>
<reference evidence="2" key="1">
    <citation type="submission" date="2018-05" db="EMBL/GenBank/DDBJ databases">
        <authorList>
            <person name="Lanie J.A."/>
            <person name="Ng W.-L."/>
            <person name="Kazmierczak K.M."/>
            <person name="Andrzejewski T.M."/>
            <person name="Davidsen T.M."/>
            <person name="Wayne K.J."/>
            <person name="Tettelin H."/>
            <person name="Glass J.I."/>
            <person name="Rusch D."/>
            <person name="Podicherti R."/>
            <person name="Tsui H.-C.T."/>
            <person name="Winkler M.E."/>
        </authorList>
    </citation>
    <scope>NUCLEOTIDE SEQUENCE</scope>
</reference>
<protein>
    <recommendedName>
        <fullName evidence="1">Amidase domain-containing protein</fullName>
    </recommendedName>
</protein>
<evidence type="ECO:0000313" key="2">
    <source>
        <dbReference type="EMBL" id="SVC69945.1"/>
    </source>
</evidence>
<accession>A0A382PBE7</accession>
<gene>
    <name evidence="2" type="ORF">METZ01_LOCUS322799</name>
</gene>
<dbReference type="InterPro" id="IPR020556">
    <property type="entry name" value="Amidase_CS"/>
</dbReference>
<dbReference type="Pfam" id="PF01425">
    <property type="entry name" value="Amidase"/>
    <property type="match status" value="1"/>
</dbReference>
<proteinExistence type="predicted"/>
<dbReference type="InterPro" id="IPR023631">
    <property type="entry name" value="Amidase_dom"/>
</dbReference>
<organism evidence="2">
    <name type="scientific">marine metagenome</name>
    <dbReference type="NCBI Taxonomy" id="408172"/>
    <lineage>
        <taxon>unclassified sequences</taxon>
        <taxon>metagenomes</taxon>
        <taxon>ecological metagenomes</taxon>
    </lineage>
</organism>
<dbReference type="AlphaFoldDB" id="A0A382PBE7"/>
<dbReference type="Gene3D" id="3.90.1300.10">
    <property type="entry name" value="Amidase signature (AS) domain"/>
    <property type="match status" value="1"/>
</dbReference>
<dbReference type="SUPFAM" id="SSF75304">
    <property type="entry name" value="Amidase signature (AS) enzymes"/>
    <property type="match status" value="1"/>
</dbReference>
<feature type="non-terminal residue" evidence="2">
    <location>
        <position position="1"/>
    </location>
</feature>
<feature type="domain" description="Amidase" evidence="1">
    <location>
        <begin position="2"/>
        <end position="347"/>
    </location>
</feature>
<name>A0A382PBE7_9ZZZZ</name>
<feature type="non-terminal residue" evidence="2">
    <location>
        <position position="357"/>
    </location>
</feature>
<dbReference type="InterPro" id="IPR036928">
    <property type="entry name" value="AS_sf"/>
</dbReference>
<dbReference type="PANTHER" id="PTHR11895:SF7">
    <property type="entry name" value="GLUTAMYL-TRNA(GLN) AMIDOTRANSFERASE SUBUNIT A, MITOCHONDRIAL"/>
    <property type="match status" value="1"/>
</dbReference>
<evidence type="ECO:0000259" key="1">
    <source>
        <dbReference type="Pfam" id="PF01425"/>
    </source>
</evidence>